<reference evidence="5 6" key="1">
    <citation type="journal article" date="2015" name="Int. J. Syst. Evol. Microbiol.">
        <title>Gemmobacter intermedius sp. nov., isolated from a white stork (Ciconia ciconia).</title>
        <authorList>
            <person name="Kampfer P."/>
            <person name="Jerzak L."/>
            <person name="Wilharm G."/>
            <person name="Golke J."/>
            <person name="Busse H.J."/>
            <person name="Glaeser S.P."/>
        </authorList>
    </citation>
    <scope>NUCLEOTIDE SEQUENCE [LARGE SCALE GENOMIC DNA]</scope>
    <source>
        <strain evidence="5 6">119/4</strain>
    </source>
</reference>
<evidence type="ECO:0000256" key="2">
    <source>
        <dbReference type="ARBA" id="ARBA00023125"/>
    </source>
</evidence>
<keyword evidence="1" id="KW-0805">Transcription regulation</keyword>
<dbReference type="RefSeq" id="WP_128490793.1">
    <property type="nucleotide sequence ID" value="NZ_JBHLXB010000086.1"/>
</dbReference>
<dbReference type="AlphaFoldDB" id="A0A3S3ULR4"/>
<dbReference type="Gene3D" id="1.10.260.40">
    <property type="entry name" value="lambda repressor-like DNA-binding domains"/>
    <property type="match status" value="1"/>
</dbReference>
<evidence type="ECO:0000259" key="4">
    <source>
        <dbReference type="PROSITE" id="PS50932"/>
    </source>
</evidence>
<comment type="caution">
    <text evidence="5">The sequence shown here is derived from an EMBL/GenBank/DDBJ whole genome shotgun (WGS) entry which is preliminary data.</text>
</comment>
<name>A0A3S3ULR4_9RHOB</name>
<sequence>MTQEDGAAARPRRVTVVTLSKLAGVAPSTITRALKGDPRISPKTREKISALAKEYGYTPNALARTLSSGRSGLYGIVLGPESNPLYSHILHAAMDEAESIGCRLLMLHIGMEQMDEKTAEALLQYQVDGCLITSAAIGSRAADICRENNVPLVMVNRVAERHGSFVSCDNRAGAGLLAKHLLQTGRRKFAVIRPPQTSSTARDRENGFTEVLADAGIAGVMRLNYASGWDEGYAAGGVLAGMLEGEQPDAVFALSDILAMGVIDGLRAAGIRVPQDIAVVGFDGLPESQRPTYQLTTVEQPIRMMINRAFKLLEARTKDYFLPDEQVSLGGRLLIGKSSQLT</sequence>
<dbReference type="OrthoDB" id="8433438at2"/>
<dbReference type="EMBL" id="SBLC01000054">
    <property type="protein sequence ID" value="RWY36632.1"/>
    <property type="molecule type" value="Genomic_DNA"/>
</dbReference>
<keyword evidence="6" id="KW-1185">Reference proteome</keyword>
<keyword evidence="2" id="KW-0238">DNA-binding</keyword>
<dbReference type="InterPro" id="IPR010982">
    <property type="entry name" value="Lambda_DNA-bd_dom_sf"/>
</dbReference>
<dbReference type="GO" id="GO:0000976">
    <property type="term" value="F:transcription cis-regulatory region binding"/>
    <property type="evidence" value="ECO:0007669"/>
    <property type="project" value="TreeGrafter"/>
</dbReference>
<accession>A0A3S3ULR4</accession>
<dbReference type="SMART" id="SM00354">
    <property type="entry name" value="HTH_LACI"/>
    <property type="match status" value="1"/>
</dbReference>
<gene>
    <name evidence="5" type="ORF">EP867_17710</name>
</gene>
<keyword evidence="3" id="KW-0804">Transcription</keyword>
<dbReference type="SUPFAM" id="SSF53822">
    <property type="entry name" value="Periplasmic binding protein-like I"/>
    <property type="match status" value="1"/>
</dbReference>
<evidence type="ECO:0000313" key="5">
    <source>
        <dbReference type="EMBL" id="RWY36632.1"/>
    </source>
</evidence>
<dbReference type="InterPro" id="IPR028082">
    <property type="entry name" value="Peripla_BP_I"/>
</dbReference>
<dbReference type="PANTHER" id="PTHR30146:SF109">
    <property type="entry name" value="HTH-TYPE TRANSCRIPTIONAL REGULATOR GALS"/>
    <property type="match status" value="1"/>
</dbReference>
<organism evidence="5 6">
    <name type="scientific">Falsigemmobacter intermedius</name>
    <dbReference type="NCBI Taxonomy" id="1553448"/>
    <lineage>
        <taxon>Bacteria</taxon>
        <taxon>Pseudomonadati</taxon>
        <taxon>Pseudomonadota</taxon>
        <taxon>Alphaproteobacteria</taxon>
        <taxon>Rhodobacterales</taxon>
        <taxon>Paracoccaceae</taxon>
        <taxon>Falsigemmobacter</taxon>
    </lineage>
</organism>
<dbReference type="PANTHER" id="PTHR30146">
    <property type="entry name" value="LACI-RELATED TRANSCRIPTIONAL REPRESSOR"/>
    <property type="match status" value="1"/>
</dbReference>
<evidence type="ECO:0000256" key="3">
    <source>
        <dbReference type="ARBA" id="ARBA00023163"/>
    </source>
</evidence>
<proteinExistence type="predicted"/>
<dbReference type="PROSITE" id="PS50932">
    <property type="entry name" value="HTH_LACI_2"/>
    <property type="match status" value="1"/>
</dbReference>
<dbReference type="CDD" id="cd06278">
    <property type="entry name" value="PBP1_LacI-like"/>
    <property type="match status" value="1"/>
</dbReference>
<dbReference type="SUPFAM" id="SSF47413">
    <property type="entry name" value="lambda repressor-like DNA-binding domains"/>
    <property type="match status" value="1"/>
</dbReference>
<dbReference type="Pfam" id="PF00356">
    <property type="entry name" value="LacI"/>
    <property type="match status" value="1"/>
</dbReference>
<dbReference type="CDD" id="cd01392">
    <property type="entry name" value="HTH_LacI"/>
    <property type="match status" value="1"/>
</dbReference>
<dbReference type="Gene3D" id="3.40.50.2300">
    <property type="match status" value="2"/>
</dbReference>
<dbReference type="GO" id="GO:0003700">
    <property type="term" value="F:DNA-binding transcription factor activity"/>
    <property type="evidence" value="ECO:0007669"/>
    <property type="project" value="TreeGrafter"/>
</dbReference>
<feature type="domain" description="HTH lacI-type" evidence="4">
    <location>
        <begin position="14"/>
        <end position="68"/>
    </location>
</feature>
<dbReference type="InterPro" id="IPR046335">
    <property type="entry name" value="LacI/GalR-like_sensor"/>
</dbReference>
<protein>
    <submittedName>
        <fullName evidence="5">LacI family transcriptional regulator</fullName>
    </submittedName>
</protein>
<evidence type="ECO:0000256" key="1">
    <source>
        <dbReference type="ARBA" id="ARBA00023015"/>
    </source>
</evidence>
<evidence type="ECO:0000313" key="6">
    <source>
        <dbReference type="Proteomes" id="UP000287168"/>
    </source>
</evidence>
<dbReference type="Pfam" id="PF13377">
    <property type="entry name" value="Peripla_BP_3"/>
    <property type="match status" value="1"/>
</dbReference>
<dbReference type="InterPro" id="IPR000843">
    <property type="entry name" value="HTH_LacI"/>
</dbReference>
<dbReference type="Proteomes" id="UP000287168">
    <property type="component" value="Unassembled WGS sequence"/>
</dbReference>